<comment type="cofactor">
    <cofactor evidence="1">
        <name>Mg(2+)</name>
        <dbReference type="ChEBI" id="CHEBI:18420"/>
    </cofactor>
</comment>
<evidence type="ECO:0000256" key="7">
    <source>
        <dbReference type="ARBA" id="ARBA00022840"/>
    </source>
</evidence>
<sequence length="198" mass="20714">MSATRPTPLAGTVLREARLVAGLSQSELARRAGVTQSVISTYESGGRDPSLTTLARLVAATGQRLSVVVEPGPEGAHQGIPDTRLGRRLRRRRAALMAAAQRRGATNLRVFGSVARGEDGPDSDVDLLVDLAPGGGCSLWPVSSASWPRFSASRSTSRRSTASSPGFATAPSERRSRCEPPPAGHPGYGSSRSSNGLR</sequence>
<evidence type="ECO:0000256" key="5">
    <source>
        <dbReference type="ARBA" id="ARBA00022723"/>
    </source>
</evidence>
<evidence type="ECO:0000256" key="1">
    <source>
        <dbReference type="ARBA" id="ARBA00001946"/>
    </source>
</evidence>
<dbReference type="InterPro" id="IPR002934">
    <property type="entry name" value="Polymerase_NTP_transf_dom"/>
</dbReference>
<keyword evidence="5" id="KW-0479">Metal-binding</keyword>
<evidence type="ECO:0000256" key="8">
    <source>
        <dbReference type="ARBA" id="ARBA00022842"/>
    </source>
</evidence>
<dbReference type="SUPFAM" id="SSF81301">
    <property type="entry name" value="Nucleotidyltransferase"/>
    <property type="match status" value="1"/>
</dbReference>
<dbReference type="CDD" id="cd00093">
    <property type="entry name" value="HTH_XRE"/>
    <property type="match status" value="1"/>
</dbReference>
<evidence type="ECO:0000313" key="12">
    <source>
        <dbReference type="EMBL" id="GMA18262.1"/>
    </source>
</evidence>
<dbReference type="SUPFAM" id="SSF47413">
    <property type="entry name" value="lambda repressor-like DNA-binding domains"/>
    <property type="match status" value="1"/>
</dbReference>
<dbReference type="EMBL" id="BSUJ01000001">
    <property type="protein sequence ID" value="GMA18262.1"/>
    <property type="molecule type" value="Genomic_DNA"/>
</dbReference>
<evidence type="ECO:0000313" key="13">
    <source>
        <dbReference type="Proteomes" id="UP001157109"/>
    </source>
</evidence>
<dbReference type="CDD" id="cd05403">
    <property type="entry name" value="NT_KNTase_like"/>
    <property type="match status" value="1"/>
</dbReference>
<keyword evidence="6" id="KW-0547">Nucleotide-binding</keyword>
<evidence type="ECO:0000256" key="4">
    <source>
        <dbReference type="ARBA" id="ARBA00022695"/>
    </source>
</evidence>
<keyword evidence="4" id="KW-0548">Nucleotidyltransferase</keyword>
<dbReference type="RefSeq" id="WP_284283417.1">
    <property type="nucleotide sequence ID" value="NZ_BSUJ01000001.1"/>
</dbReference>
<gene>
    <name evidence="12" type="ORF">GCM10025862_02830</name>
</gene>
<dbReference type="Pfam" id="PF01909">
    <property type="entry name" value="NTP_transf_2"/>
    <property type="match status" value="1"/>
</dbReference>
<keyword evidence="13" id="KW-1185">Reference proteome</keyword>
<proteinExistence type="inferred from homology"/>
<dbReference type="InterPro" id="IPR001387">
    <property type="entry name" value="Cro/C1-type_HTH"/>
</dbReference>
<evidence type="ECO:0000259" key="11">
    <source>
        <dbReference type="PROSITE" id="PS50943"/>
    </source>
</evidence>
<evidence type="ECO:0000256" key="3">
    <source>
        <dbReference type="ARBA" id="ARBA00022679"/>
    </source>
</evidence>
<dbReference type="PANTHER" id="PTHR33571">
    <property type="entry name" value="SSL8005 PROTEIN"/>
    <property type="match status" value="1"/>
</dbReference>
<dbReference type="InterPro" id="IPR052038">
    <property type="entry name" value="Type-VII_TA_antitoxin"/>
</dbReference>
<comment type="similarity">
    <text evidence="9">Belongs to the MntA antitoxin family.</text>
</comment>
<accession>A0ABQ6HJ91</accession>
<dbReference type="PROSITE" id="PS50943">
    <property type="entry name" value="HTH_CROC1"/>
    <property type="match status" value="1"/>
</dbReference>
<comment type="caution">
    <text evidence="12">The sequence shown here is derived from an EMBL/GenBank/DDBJ whole genome shotgun (WGS) entry which is preliminary data.</text>
</comment>
<dbReference type="Gene3D" id="1.10.260.40">
    <property type="entry name" value="lambda repressor-like DNA-binding domains"/>
    <property type="match status" value="1"/>
</dbReference>
<name>A0ABQ6HJ91_9MICO</name>
<feature type="domain" description="HTH cro/C1-type" evidence="11">
    <location>
        <begin position="14"/>
        <end position="68"/>
    </location>
</feature>
<evidence type="ECO:0000256" key="9">
    <source>
        <dbReference type="ARBA" id="ARBA00038276"/>
    </source>
</evidence>
<dbReference type="Proteomes" id="UP001157109">
    <property type="component" value="Unassembled WGS sequence"/>
</dbReference>
<protein>
    <recommendedName>
        <fullName evidence="11">HTH cro/C1-type domain-containing protein</fullName>
    </recommendedName>
</protein>
<dbReference type="Gene3D" id="3.30.460.10">
    <property type="entry name" value="Beta Polymerase, domain 2"/>
    <property type="match status" value="1"/>
</dbReference>
<evidence type="ECO:0000256" key="6">
    <source>
        <dbReference type="ARBA" id="ARBA00022741"/>
    </source>
</evidence>
<keyword evidence="7" id="KW-0067">ATP-binding</keyword>
<reference evidence="13" key="1">
    <citation type="journal article" date="2019" name="Int. J. Syst. Evol. Microbiol.">
        <title>The Global Catalogue of Microorganisms (GCM) 10K type strain sequencing project: providing services to taxonomists for standard genome sequencing and annotation.</title>
        <authorList>
            <consortium name="The Broad Institute Genomics Platform"/>
            <consortium name="The Broad Institute Genome Sequencing Center for Infectious Disease"/>
            <person name="Wu L."/>
            <person name="Ma J."/>
        </authorList>
    </citation>
    <scope>NUCLEOTIDE SEQUENCE [LARGE SCALE GENOMIC DNA]</scope>
    <source>
        <strain evidence="13">NBRC 105830</strain>
    </source>
</reference>
<dbReference type="InterPro" id="IPR043519">
    <property type="entry name" value="NT_sf"/>
</dbReference>
<organism evidence="12 13">
    <name type="scientific">Arsenicicoccus piscis</name>
    <dbReference type="NCBI Taxonomy" id="673954"/>
    <lineage>
        <taxon>Bacteria</taxon>
        <taxon>Bacillati</taxon>
        <taxon>Actinomycetota</taxon>
        <taxon>Actinomycetes</taxon>
        <taxon>Micrococcales</taxon>
        <taxon>Intrasporangiaceae</taxon>
        <taxon>Arsenicicoccus</taxon>
    </lineage>
</organism>
<keyword evidence="8" id="KW-0460">Magnesium</keyword>
<evidence type="ECO:0000256" key="10">
    <source>
        <dbReference type="SAM" id="MobiDB-lite"/>
    </source>
</evidence>
<dbReference type="InterPro" id="IPR010982">
    <property type="entry name" value="Lambda_DNA-bd_dom_sf"/>
</dbReference>
<evidence type="ECO:0000256" key="2">
    <source>
        <dbReference type="ARBA" id="ARBA00022649"/>
    </source>
</evidence>
<dbReference type="Pfam" id="PF01381">
    <property type="entry name" value="HTH_3"/>
    <property type="match status" value="1"/>
</dbReference>
<keyword evidence="2" id="KW-1277">Toxin-antitoxin system</keyword>
<dbReference type="SMART" id="SM00530">
    <property type="entry name" value="HTH_XRE"/>
    <property type="match status" value="1"/>
</dbReference>
<feature type="compositionally biased region" description="Low complexity" evidence="10">
    <location>
        <begin position="151"/>
        <end position="164"/>
    </location>
</feature>
<dbReference type="PANTHER" id="PTHR33571:SF12">
    <property type="entry name" value="BSL3053 PROTEIN"/>
    <property type="match status" value="1"/>
</dbReference>
<feature type="region of interest" description="Disordered" evidence="10">
    <location>
        <begin position="150"/>
        <end position="198"/>
    </location>
</feature>
<keyword evidence="3" id="KW-0808">Transferase</keyword>